<accession>A0A7J5U0J9</accession>
<dbReference type="Proteomes" id="UP000488299">
    <property type="component" value="Unassembled WGS sequence"/>
</dbReference>
<keyword evidence="2" id="KW-1185">Reference proteome</keyword>
<dbReference type="RefSeq" id="WP_152124190.1">
    <property type="nucleotide sequence ID" value="NZ_WELI01000003.1"/>
</dbReference>
<protein>
    <recommendedName>
        <fullName evidence="3">Protein kinase domain-containing protein</fullName>
    </recommendedName>
</protein>
<evidence type="ECO:0008006" key="3">
    <source>
        <dbReference type="Google" id="ProtNLM"/>
    </source>
</evidence>
<evidence type="ECO:0000313" key="2">
    <source>
        <dbReference type="Proteomes" id="UP000488299"/>
    </source>
</evidence>
<dbReference type="Gene3D" id="1.10.510.10">
    <property type="entry name" value="Transferase(Phosphotransferase) domain 1"/>
    <property type="match status" value="1"/>
</dbReference>
<evidence type="ECO:0000313" key="1">
    <source>
        <dbReference type="EMBL" id="KAB7731209.1"/>
    </source>
</evidence>
<proteinExistence type="predicted"/>
<dbReference type="AlphaFoldDB" id="A0A7J5U0J9"/>
<organism evidence="1 2">
    <name type="scientific">Rudanella paleaurantiibacter</name>
    <dbReference type="NCBI Taxonomy" id="2614655"/>
    <lineage>
        <taxon>Bacteria</taxon>
        <taxon>Pseudomonadati</taxon>
        <taxon>Bacteroidota</taxon>
        <taxon>Cytophagia</taxon>
        <taxon>Cytophagales</taxon>
        <taxon>Cytophagaceae</taxon>
        <taxon>Rudanella</taxon>
    </lineage>
</organism>
<dbReference type="SUPFAM" id="SSF56112">
    <property type="entry name" value="Protein kinase-like (PK-like)"/>
    <property type="match status" value="1"/>
</dbReference>
<dbReference type="EMBL" id="WELI01000003">
    <property type="protein sequence ID" value="KAB7731209.1"/>
    <property type="molecule type" value="Genomic_DNA"/>
</dbReference>
<name>A0A7J5U0J9_9BACT</name>
<dbReference type="InterPro" id="IPR011009">
    <property type="entry name" value="Kinase-like_dom_sf"/>
</dbReference>
<sequence>MKYARRLSSGTNNTVIVLSETEVAKLYTSDTRSDIGSEAEKMRFANTINDLVVKFIRLDYNDALEAEMLRGRPAVMERIRPIDFRAYEVEVRELWLDVFEDELRGLHRAGFVHRDLKPPSNLGGLAFDNILLTEQGLRLIDVGISALKKQVGDTIFEKYVANEETEMAEFRDYFLNR</sequence>
<gene>
    <name evidence="1" type="ORF">F5984_10425</name>
</gene>
<reference evidence="1 2" key="1">
    <citation type="submission" date="2019-10" db="EMBL/GenBank/DDBJ databases">
        <title>Rudanella paleaurantiibacter sp. nov., isolated from sludge.</title>
        <authorList>
            <person name="Xu S.Q."/>
        </authorList>
    </citation>
    <scope>NUCLEOTIDE SEQUENCE [LARGE SCALE GENOMIC DNA]</scope>
    <source>
        <strain evidence="1 2">HX-22-17</strain>
    </source>
</reference>
<comment type="caution">
    <text evidence="1">The sequence shown here is derived from an EMBL/GenBank/DDBJ whole genome shotgun (WGS) entry which is preliminary data.</text>
</comment>